<dbReference type="PANTHER" id="PTHR48081:SF8">
    <property type="entry name" value="ALPHA_BETA HYDROLASE FOLD-3 DOMAIN-CONTAINING PROTEIN-RELATED"/>
    <property type="match status" value="1"/>
</dbReference>
<dbReference type="Pfam" id="PF07859">
    <property type="entry name" value="Abhydrolase_3"/>
    <property type="match status" value="1"/>
</dbReference>
<keyword evidence="2 4" id="KW-0378">Hydrolase</keyword>
<dbReference type="InterPro" id="IPR002168">
    <property type="entry name" value="Lipase_GDXG_HIS_AS"/>
</dbReference>
<name>A0ABQ3J3P7_9RHOB</name>
<dbReference type="InterPro" id="IPR050300">
    <property type="entry name" value="GDXG_lipolytic_enzyme"/>
</dbReference>
<gene>
    <name evidence="4" type="ORF">GCM10016455_20850</name>
</gene>
<keyword evidence="5" id="KW-1185">Reference proteome</keyword>
<dbReference type="InterPro" id="IPR013094">
    <property type="entry name" value="AB_hydrolase_3"/>
</dbReference>
<sequence length="319" mass="35659">MSWQLATARFCGRLIVKSRLRHIHDIPRARREFEHASDWILRAPPLAWYRDATLANTLDVLWVETRPATRPAPSDRVILYLHGGGFVAGSPRTHRKMLARLSWLTGTRVCAPDYRKAPEYPFPAGLDDCVAAYAALLDASYDPRNIIIGGDSAGGGLVFSVLARIEGQLPAPRAVFAFSPVIDLRFTSPSFRDNQSKDPVLPSERRDVIVEHYLRGQAAEDEGASPILHRFRSPPPAFLQFSTTEILRDESLRMAERLRAAGGQVILDEWPDAPHVWVILDGWVPEARQALRRVAEFITQQFRGGTQDESSAPRPHACG</sequence>
<evidence type="ECO:0000256" key="1">
    <source>
        <dbReference type="ARBA" id="ARBA00010515"/>
    </source>
</evidence>
<organism evidence="4 5">
    <name type="scientific">Aliiroseovarius zhejiangensis</name>
    <dbReference type="NCBI Taxonomy" id="1632025"/>
    <lineage>
        <taxon>Bacteria</taxon>
        <taxon>Pseudomonadati</taxon>
        <taxon>Pseudomonadota</taxon>
        <taxon>Alphaproteobacteria</taxon>
        <taxon>Rhodobacterales</taxon>
        <taxon>Paracoccaceae</taxon>
        <taxon>Aliiroseovarius</taxon>
    </lineage>
</organism>
<dbReference type="RefSeq" id="WP_191286464.1">
    <property type="nucleotide sequence ID" value="NZ_BNCH01000004.1"/>
</dbReference>
<dbReference type="SUPFAM" id="SSF53474">
    <property type="entry name" value="alpha/beta-Hydrolases"/>
    <property type="match status" value="1"/>
</dbReference>
<dbReference type="Gene3D" id="3.40.50.1820">
    <property type="entry name" value="alpha/beta hydrolase"/>
    <property type="match status" value="1"/>
</dbReference>
<evidence type="ECO:0000313" key="5">
    <source>
        <dbReference type="Proteomes" id="UP000609802"/>
    </source>
</evidence>
<accession>A0ABQ3J3P7</accession>
<dbReference type="PROSITE" id="PS01173">
    <property type="entry name" value="LIPASE_GDXG_HIS"/>
    <property type="match status" value="1"/>
</dbReference>
<evidence type="ECO:0000313" key="4">
    <source>
        <dbReference type="EMBL" id="GHE99851.1"/>
    </source>
</evidence>
<comment type="caution">
    <text evidence="4">The sequence shown here is derived from an EMBL/GenBank/DDBJ whole genome shotgun (WGS) entry which is preliminary data.</text>
</comment>
<comment type="similarity">
    <text evidence="1">Belongs to the 'GDXG' lipolytic enzyme family.</text>
</comment>
<dbReference type="EMBL" id="BNCH01000004">
    <property type="protein sequence ID" value="GHE99851.1"/>
    <property type="molecule type" value="Genomic_DNA"/>
</dbReference>
<evidence type="ECO:0000256" key="2">
    <source>
        <dbReference type="ARBA" id="ARBA00022801"/>
    </source>
</evidence>
<dbReference type="InterPro" id="IPR029058">
    <property type="entry name" value="AB_hydrolase_fold"/>
</dbReference>
<dbReference type="PANTHER" id="PTHR48081">
    <property type="entry name" value="AB HYDROLASE SUPERFAMILY PROTEIN C4A8.06C"/>
    <property type="match status" value="1"/>
</dbReference>
<evidence type="ECO:0000259" key="3">
    <source>
        <dbReference type="Pfam" id="PF07859"/>
    </source>
</evidence>
<proteinExistence type="inferred from homology"/>
<dbReference type="Proteomes" id="UP000609802">
    <property type="component" value="Unassembled WGS sequence"/>
</dbReference>
<reference evidence="5" key="1">
    <citation type="journal article" date="2019" name="Int. J. Syst. Evol. Microbiol.">
        <title>The Global Catalogue of Microorganisms (GCM) 10K type strain sequencing project: providing services to taxonomists for standard genome sequencing and annotation.</title>
        <authorList>
            <consortium name="The Broad Institute Genomics Platform"/>
            <consortium name="The Broad Institute Genome Sequencing Center for Infectious Disease"/>
            <person name="Wu L."/>
            <person name="Ma J."/>
        </authorList>
    </citation>
    <scope>NUCLEOTIDE SEQUENCE [LARGE SCALE GENOMIC DNA]</scope>
    <source>
        <strain evidence="5">KCTC 42443</strain>
    </source>
</reference>
<dbReference type="GO" id="GO:0016787">
    <property type="term" value="F:hydrolase activity"/>
    <property type="evidence" value="ECO:0007669"/>
    <property type="project" value="UniProtKB-KW"/>
</dbReference>
<protein>
    <submittedName>
        <fullName evidence="4">Hydrolase</fullName>
    </submittedName>
</protein>
<feature type="domain" description="Alpha/beta hydrolase fold-3" evidence="3">
    <location>
        <begin position="78"/>
        <end position="278"/>
    </location>
</feature>